<dbReference type="KEGG" id="bid:Bind_1581"/>
<evidence type="ECO:0008006" key="5">
    <source>
        <dbReference type="Google" id="ProtNLM"/>
    </source>
</evidence>
<dbReference type="Pfam" id="PF07963">
    <property type="entry name" value="N_methyl"/>
    <property type="match status" value="1"/>
</dbReference>
<keyword evidence="2" id="KW-0472">Membrane</keyword>
<protein>
    <recommendedName>
        <fullName evidence="5">General secretion pathway protein J</fullName>
    </recommendedName>
</protein>
<feature type="transmembrane region" description="Helical" evidence="2">
    <location>
        <begin position="12"/>
        <end position="34"/>
    </location>
</feature>
<dbReference type="NCBIfam" id="TIGR02532">
    <property type="entry name" value="IV_pilin_GFxxxE"/>
    <property type="match status" value="1"/>
</dbReference>
<dbReference type="AlphaFoldDB" id="B2IBC9"/>
<organism evidence="3 4">
    <name type="scientific">Beijerinckia indica subsp. indica (strain ATCC 9039 / DSM 1715 / NCIMB 8712)</name>
    <dbReference type="NCBI Taxonomy" id="395963"/>
    <lineage>
        <taxon>Bacteria</taxon>
        <taxon>Pseudomonadati</taxon>
        <taxon>Pseudomonadota</taxon>
        <taxon>Alphaproteobacteria</taxon>
        <taxon>Hyphomicrobiales</taxon>
        <taxon>Beijerinckiaceae</taxon>
        <taxon>Beijerinckia</taxon>
    </lineage>
</organism>
<sequence>MEDTRPADKKCAGFTLVETMVALALAAFLMASVIPALDHLLAHWWKGQGAPEWQDQWMLATLRLTQDLEESLPLAVGAGDPPSLAFTASANALSFVRRGQQIGRRDGLQNVHLFIEQNARGDRLLRRATAFDPAFFANEGGASDGAGSGGLVLLDGPYRLRFTIIERERRDDDRRDDRKADAGQGRQELPKQVILRATPVNNGVKPVPPLIFPIIARQPMKQPANDGSNGNDSNNGNNNGPAGTAGAAGTIPQQR</sequence>
<feature type="region of interest" description="Disordered" evidence="1">
    <location>
        <begin position="220"/>
        <end position="255"/>
    </location>
</feature>
<evidence type="ECO:0000313" key="3">
    <source>
        <dbReference type="EMBL" id="ACB95213.1"/>
    </source>
</evidence>
<dbReference type="InterPro" id="IPR012902">
    <property type="entry name" value="N_methyl_site"/>
</dbReference>
<dbReference type="PROSITE" id="PS00409">
    <property type="entry name" value="PROKAR_NTER_METHYL"/>
    <property type="match status" value="1"/>
</dbReference>
<feature type="compositionally biased region" description="Low complexity" evidence="1">
    <location>
        <begin position="223"/>
        <end position="255"/>
    </location>
</feature>
<keyword evidence="4" id="KW-1185">Reference proteome</keyword>
<dbReference type="OrthoDB" id="8227429at2"/>
<keyword evidence="2" id="KW-1133">Transmembrane helix</keyword>
<reference evidence="4" key="1">
    <citation type="submission" date="2008-03" db="EMBL/GenBank/DDBJ databases">
        <title>Complete sequence of chromosome of Beijerinckia indica subsp. indica ATCC 9039.</title>
        <authorList>
            <consortium name="US DOE Joint Genome Institute"/>
            <person name="Copeland A."/>
            <person name="Lucas S."/>
            <person name="Lapidus A."/>
            <person name="Glavina del Rio T."/>
            <person name="Dalin E."/>
            <person name="Tice H."/>
            <person name="Bruce D."/>
            <person name="Goodwin L."/>
            <person name="Pitluck S."/>
            <person name="LaButti K."/>
            <person name="Schmutz J."/>
            <person name="Larimer F."/>
            <person name="Land M."/>
            <person name="Hauser L."/>
            <person name="Kyrpides N."/>
            <person name="Mikhailova N."/>
            <person name="Dunfield P.F."/>
            <person name="Dedysh S.N."/>
            <person name="Liesack W."/>
            <person name="Saw J.H."/>
            <person name="Alam M."/>
            <person name="Chen Y."/>
            <person name="Murrell J.C."/>
            <person name="Richardson P."/>
        </authorList>
    </citation>
    <scope>NUCLEOTIDE SEQUENCE [LARGE SCALE GENOMIC DNA]</scope>
    <source>
        <strain evidence="4">ATCC 9039 / DSM 1715 / NCIMB 8712</strain>
    </source>
</reference>
<gene>
    <name evidence="3" type="ordered locus">Bind_1581</name>
</gene>
<proteinExistence type="predicted"/>
<evidence type="ECO:0000313" key="4">
    <source>
        <dbReference type="Proteomes" id="UP000001695"/>
    </source>
</evidence>
<dbReference type="eggNOG" id="ENOG502ZQCC">
    <property type="taxonomic scope" value="Bacteria"/>
</dbReference>
<accession>B2IBC9</accession>
<feature type="compositionally biased region" description="Basic and acidic residues" evidence="1">
    <location>
        <begin position="170"/>
        <end position="181"/>
    </location>
</feature>
<feature type="region of interest" description="Disordered" evidence="1">
    <location>
        <begin position="170"/>
        <end position="194"/>
    </location>
</feature>
<dbReference type="EMBL" id="CP001016">
    <property type="protein sequence ID" value="ACB95213.1"/>
    <property type="molecule type" value="Genomic_DNA"/>
</dbReference>
<dbReference type="STRING" id="395963.Bind_1581"/>
<evidence type="ECO:0000256" key="1">
    <source>
        <dbReference type="SAM" id="MobiDB-lite"/>
    </source>
</evidence>
<evidence type="ECO:0000256" key="2">
    <source>
        <dbReference type="SAM" id="Phobius"/>
    </source>
</evidence>
<reference evidence="3 4" key="2">
    <citation type="journal article" date="2010" name="J. Bacteriol.">
        <title>Complete genome sequence of Beijerinckia indica subsp. indica.</title>
        <authorList>
            <person name="Tamas I."/>
            <person name="Dedysh S.N."/>
            <person name="Liesack W."/>
            <person name="Stott M.B."/>
            <person name="Alam M."/>
            <person name="Murrell J.C."/>
            <person name="Dunfield P.F."/>
        </authorList>
    </citation>
    <scope>NUCLEOTIDE SEQUENCE [LARGE SCALE GENOMIC DNA]</scope>
    <source>
        <strain evidence="4">ATCC 9039 / DSM 1715 / NCIMB 8712</strain>
    </source>
</reference>
<dbReference type="RefSeq" id="WP_012384570.1">
    <property type="nucleotide sequence ID" value="NC_010581.1"/>
</dbReference>
<keyword evidence="2" id="KW-0812">Transmembrane</keyword>
<name>B2IBC9_BEII9</name>
<dbReference type="Proteomes" id="UP000001695">
    <property type="component" value="Chromosome"/>
</dbReference>
<dbReference type="HOGENOM" id="CLU_1088450_0_0_5"/>